<dbReference type="AlphaFoldDB" id="E1T8Y8"/>
<evidence type="ECO:0000256" key="1">
    <source>
        <dbReference type="SAM" id="MobiDB-lite"/>
    </source>
</evidence>
<reference evidence="3" key="1">
    <citation type="submission" date="2010-09" db="EMBL/GenBank/DDBJ databases">
        <title>Complete sequence of chromosome1 of Burkholderia sp. CCGE1003.</title>
        <authorList>
            <consortium name="US DOE Joint Genome Institute"/>
            <person name="Lucas S."/>
            <person name="Copeland A."/>
            <person name="Lapidus A."/>
            <person name="Cheng J.-F."/>
            <person name="Bruce D."/>
            <person name="Goodwin L."/>
            <person name="Pitluck S."/>
            <person name="Daligault H."/>
            <person name="Davenport K."/>
            <person name="Detter J.C."/>
            <person name="Han C."/>
            <person name="Tapia R."/>
            <person name="Land M."/>
            <person name="Hauser L."/>
            <person name="Jeffries C."/>
            <person name="Kyrpides N."/>
            <person name="Ivanova N."/>
            <person name="Ovchinnikova G."/>
            <person name="Martinez-Romero E."/>
            <person name="Rogel M.A."/>
            <person name="Auchtung J."/>
            <person name="Tiedje J.M."/>
            <person name="Woyke T."/>
        </authorList>
    </citation>
    <scope>NUCLEOTIDE SEQUENCE</scope>
    <source>
        <strain evidence="3">CCGE1003</strain>
    </source>
</reference>
<organism evidence="3">
    <name type="scientific">Burkholderia sp. (strain CCGE1003)</name>
    <dbReference type="NCBI Taxonomy" id="640512"/>
    <lineage>
        <taxon>Bacteria</taxon>
        <taxon>Pseudomonadati</taxon>
        <taxon>Pseudomonadota</taxon>
        <taxon>Betaproteobacteria</taxon>
        <taxon>Burkholderiales</taxon>
        <taxon>Burkholderiaceae</taxon>
        <taxon>Burkholderia</taxon>
    </lineage>
</organism>
<sequence>MNPVESASAEPGESEPAGQPGKPDEHRVSVVQEQLEVGIEEIETGRVRARKITHQKAQPLSVELHEQRVEVRRVSINRAVDQRYPPRQEGDTLVIPVYESVPVVKMQLMLKEEVHVTTKESVQQVVREVTLNSEELVVERREGVDGEWRPEDNST</sequence>
<accession>E1T8Y8</accession>
<gene>
    <name evidence="3" type="ordered locus">BC1003_0579</name>
</gene>
<feature type="compositionally biased region" description="Low complexity" evidence="1">
    <location>
        <begin position="1"/>
        <end position="18"/>
    </location>
</feature>
<dbReference type="OrthoDB" id="8757728at2"/>
<proteinExistence type="predicted"/>
<dbReference type="KEGG" id="bgf:BC1003_0579"/>
<dbReference type="eggNOG" id="COG3861">
    <property type="taxonomic scope" value="Bacteria"/>
</dbReference>
<feature type="region of interest" description="Disordered" evidence="1">
    <location>
        <begin position="1"/>
        <end position="28"/>
    </location>
</feature>
<evidence type="ECO:0000259" key="2">
    <source>
        <dbReference type="Pfam" id="PF09557"/>
    </source>
</evidence>
<evidence type="ECO:0000313" key="3">
    <source>
        <dbReference type="EMBL" id="ADN56582.1"/>
    </source>
</evidence>
<dbReference type="STRING" id="640512.BC1003_0579"/>
<dbReference type="HOGENOM" id="CLU_133203_2_0_4"/>
<protein>
    <recommendedName>
        <fullName evidence="2">DUF2382 domain-containing protein</fullName>
    </recommendedName>
</protein>
<dbReference type="InterPro" id="IPR019060">
    <property type="entry name" value="DUF2382"/>
</dbReference>
<dbReference type="Pfam" id="PF09557">
    <property type="entry name" value="DUF2382"/>
    <property type="match status" value="1"/>
</dbReference>
<feature type="domain" description="DUF2382" evidence="2">
    <location>
        <begin position="30"/>
        <end position="138"/>
    </location>
</feature>
<name>E1T8Y8_BURSG</name>
<dbReference type="EMBL" id="CP002217">
    <property type="protein sequence ID" value="ADN56582.1"/>
    <property type="molecule type" value="Genomic_DNA"/>
</dbReference>